<dbReference type="Proteomes" id="UP001286456">
    <property type="component" value="Unassembled WGS sequence"/>
</dbReference>
<evidence type="ECO:0000313" key="3">
    <source>
        <dbReference type="EMBL" id="KAK3320114.1"/>
    </source>
</evidence>
<evidence type="ECO:0000256" key="1">
    <source>
        <dbReference type="SAM" id="Coils"/>
    </source>
</evidence>
<feature type="region of interest" description="Disordered" evidence="2">
    <location>
        <begin position="245"/>
        <end position="270"/>
    </location>
</feature>
<proteinExistence type="predicted"/>
<keyword evidence="1" id="KW-0175">Coiled coil</keyword>
<accession>A0AAE0I885</accession>
<evidence type="ECO:0000256" key="2">
    <source>
        <dbReference type="SAM" id="MobiDB-lite"/>
    </source>
</evidence>
<feature type="region of interest" description="Disordered" evidence="2">
    <location>
        <begin position="131"/>
        <end position="153"/>
    </location>
</feature>
<feature type="region of interest" description="Disordered" evidence="2">
    <location>
        <begin position="1"/>
        <end position="61"/>
    </location>
</feature>
<protein>
    <submittedName>
        <fullName evidence="3">Uncharacterized protein</fullName>
    </submittedName>
</protein>
<keyword evidence="4" id="KW-1185">Reference proteome</keyword>
<feature type="region of interest" description="Disordered" evidence="2">
    <location>
        <begin position="85"/>
        <end position="109"/>
    </location>
</feature>
<comment type="caution">
    <text evidence="3">The sequence shown here is derived from an EMBL/GenBank/DDBJ whole genome shotgun (WGS) entry which is preliminary data.</text>
</comment>
<evidence type="ECO:0000313" key="4">
    <source>
        <dbReference type="Proteomes" id="UP001286456"/>
    </source>
</evidence>
<dbReference type="EMBL" id="JAUEPO010000006">
    <property type="protein sequence ID" value="KAK3320114.1"/>
    <property type="molecule type" value="Genomic_DNA"/>
</dbReference>
<feature type="coiled-coil region" evidence="1">
    <location>
        <begin position="163"/>
        <end position="208"/>
    </location>
</feature>
<name>A0AAE0I885_9PEZI</name>
<dbReference type="AlphaFoldDB" id="A0AAE0I885"/>
<reference evidence="3" key="1">
    <citation type="journal article" date="2023" name="Mol. Phylogenet. Evol.">
        <title>Genome-scale phylogeny and comparative genomics of the fungal order Sordariales.</title>
        <authorList>
            <person name="Hensen N."/>
            <person name="Bonometti L."/>
            <person name="Westerberg I."/>
            <person name="Brannstrom I.O."/>
            <person name="Guillou S."/>
            <person name="Cros-Aarteil S."/>
            <person name="Calhoun S."/>
            <person name="Haridas S."/>
            <person name="Kuo A."/>
            <person name="Mondo S."/>
            <person name="Pangilinan J."/>
            <person name="Riley R."/>
            <person name="LaButti K."/>
            <person name="Andreopoulos B."/>
            <person name="Lipzen A."/>
            <person name="Chen C."/>
            <person name="Yan M."/>
            <person name="Daum C."/>
            <person name="Ng V."/>
            <person name="Clum A."/>
            <person name="Steindorff A."/>
            <person name="Ohm R.A."/>
            <person name="Martin F."/>
            <person name="Silar P."/>
            <person name="Natvig D.O."/>
            <person name="Lalanne C."/>
            <person name="Gautier V."/>
            <person name="Ament-Velasquez S.L."/>
            <person name="Kruys A."/>
            <person name="Hutchinson M.I."/>
            <person name="Powell A.J."/>
            <person name="Barry K."/>
            <person name="Miller A.N."/>
            <person name="Grigoriev I.V."/>
            <person name="Debuchy R."/>
            <person name="Gladieux P."/>
            <person name="Hiltunen Thoren M."/>
            <person name="Johannesson H."/>
        </authorList>
    </citation>
    <scope>NUCLEOTIDE SEQUENCE</scope>
    <source>
        <strain evidence="3">SMH4131-1</strain>
    </source>
</reference>
<feature type="compositionally biased region" description="Basic residues" evidence="2">
    <location>
        <begin position="35"/>
        <end position="48"/>
    </location>
</feature>
<sequence>MTSRKREASLAGLGDIPNGLAFIDETAPESSPAAKRSKRSKSHRSPKKRAGEENRLSLEAVDAEDWMPLSRSVSGLSKRFLNSVLAPTPTHKRSIDETEPTPDDNMAVKDPDNIIFDFESISDGVASATNEVQQIPGSSIPSPRPPTLEPMQEAEPDREILSSRKAAKELKGITKQLKKLNQRFEIHAGTVEKELELLKHNVTALELRQQRDEIRAAFRHEILFGALKKMSHDINRFELRDKARAGSVADEAASDSPKPGKKNKTGDQARKTMDHLLKGYTEDMNKAVTIDEVRKSGQLCIKYAEDLFKTYI</sequence>
<organism evidence="3 4">
    <name type="scientific">Cercophora scortea</name>
    <dbReference type="NCBI Taxonomy" id="314031"/>
    <lineage>
        <taxon>Eukaryota</taxon>
        <taxon>Fungi</taxon>
        <taxon>Dikarya</taxon>
        <taxon>Ascomycota</taxon>
        <taxon>Pezizomycotina</taxon>
        <taxon>Sordariomycetes</taxon>
        <taxon>Sordariomycetidae</taxon>
        <taxon>Sordariales</taxon>
        <taxon>Lasiosphaeriaceae</taxon>
        <taxon>Cercophora</taxon>
    </lineage>
</organism>
<reference evidence="3" key="2">
    <citation type="submission" date="2023-06" db="EMBL/GenBank/DDBJ databases">
        <authorList>
            <consortium name="Lawrence Berkeley National Laboratory"/>
            <person name="Haridas S."/>
            <person name="Hensen N."/>
            <person name="Bonometti L."/>
            <person name="Westerberg I."/>
            <person name="Brannstrom I.O."/>
            <person name="Guillou S."/>
            <person name="Cros-Aarteil S."/>
            <person name="Calhoun S."/>
            <person name="Kuo A."/>
            <person name="Mondo S."/>
            <person name="Pangilinan J."/>
            <person name="Riley R."/>
            <person name="Labutti K."/>
            <person name="Andreopoulos B."/>
            <person name="Lipzen A."/>
            <person name="Chen C."/>
            <person name="Yanf M."/>
            <person name="Daum C."/>
            <person name="Ng V."/>
            <person name="Clum A."/>
            <person name="Steindorff A."/>
            <person name="Ohm R."/>
            <person name="Martin F."/>
            <person name="Silar P."/>
            <person name="Natvig D."/>
            <person name="Lalanne C."/>
            <person name="Gautier V."/>
            <person name="Ament-Velasquez S.L."/>
            <person name="Kruys A."/>
            <person name="Hutchinson M.I."/>
            <person name="Powell A.J."/>
            <person name="Barry K."/>
            <person name="Miller A.N."/>
            <person name="Grigoriev I.V."/>
            <person name="Debuchy R."/>
            <person name="Gladieux P."/>
            <person name="Thoren M.H."/>
            <person name="Johannesson H."/>
        </authorList>
    </citation>
    <scope>NUCLEOTIDE SEQUENCE</scope>
    <source>
        <strain evidence="3">SMH4131-1</strain>
    </source>
</reference>
<gene>
    <name evidence="3" type="ORF">B0T19DRAFT_281516</name>
</gene>